<organism evidence="2 3">
    <name type="scientific">Polaromonas vacuolata</name>
    <dbReference type="NCBI Taxonomy" id="37448"/>
    <lineage>
        <taxon>Bacteria</taxon>
        <taxon>Pseudomonadati</taxon>
        <taxon>Pseudomonadota</taxon>
        <taxon>Betaproteobacteria</taxon>
        <taxon>Burkholderiales</taxon>
        <taxon>Comamonadaceae</taxon>
        <taxon>Polaromonas</taxon>
    </lineage>
</organism>
<keyword evidence="1" id="KW-0812">Transmembrane</keyword>
<name>A0A6H2H7I4_9BURK</name>
<dbReference type="EMBL" id="CP051461">
    <property type="protein sequence ID" value="QJC55841.1"/>
    <property type="molecule type" value="Genomic_DNA"/>
</dbReference>
<protein>
    <recommendedName>
        <fullName evidence="4">Type IV pilus modification protein PilV</fullName>
    </recommendedName>
</protein>
<keyword evidence="1" id="KW-0472">Membrane</keyword>
<dbReference type="RefSeq" id="WP_168921640.1">
    <property type="nucleotide sequence ID" value="NZ_CP051461.1"/>
</dbReference>
<dbReference type="Proteomes" id="UP000502041">
    <property type="component" value="Chromosome"/>
</dbReference>
<keyword evidence="3" id="KW-1185">Reference proteome</keyword>
<evidence type="ECO:0000256" key="1">
    <source>
        <dbReference type="SAM" id="Phobius"/>
    </source>
</evidence>
<keyword evidence="1" id="KW-1133">Transmembrane helix</keyword>
<accession>A0A6H2H7I4</accession>
<evidence type="ECO:0000313" key="3">
    <source>
        <dbReference type="Proteomes" id="UP000502041"/>
    </source>
</evidence>
<sequence length="208" mass="22386">MKPDRANAPQSCSGSSLIEVLVSLVIMSIATLGMAALQAQSIGQQVSATSRAKLAFLTADFSDRMRSNLSQVPKKEQSANASAFHLVSSWANQALVPVAVPKFCNASDLGAQQRSVCDVASWRVKLREEIPGGSAQISGNSQDGIKLTLMWFDKQHRTRSDLKRETEQLRDSDSCDKLGLSNASLQNCCPGTAQVPKGVRCHTTLLLP</sequence>
<gene>
    <name evidence="2" type="ORF">HC248_01124</name>
</gene>
<feature type="transmembrane region" description="Helical" evidence="1">
    <location>
        <begin position="20"/>
        <end position="37"/>
    </location>
</feature>
<dbReference type="InterPro" id="IPR012902">
    <property type="entry name" value="N_methyl_site"/>
</dbReference>
<dbReference type="AlphaFoldDB" id="A0A6H2H7I4"/>
<dbReference type="KEGG" id="pvac:HC248_01124"/>
<dbReference type="NCBIfam" id="TIGR02523">
    <property type="entry name" value="type_IV_pilV"/>
    <property type="match status" value="1"/>
</dbReference>
<proteinExistence type="predicted"/>
<evidence type="ECO:0000313" key="2">
    <source>
        <dbReference type="EMBL" id="QJC55841.1"/>
    </source>
</evidence>
<dbReference type="InterPro" id="IPR013362">
    <property type="entry name" value="Pilus_4_PilV"/>
</dbReference>
<reference evidence="2 3" key="1">
    <citation type="submission" date="2020-04" db="EMBL/GenBank/DDBJ databases">
        <title>Complete genome of a Psychrophilic, Marine, Gas Vacuolate Bacterium Polaromonas vacuolata KCTC 22033T.</title>
        <authorList>
            <person name="Hwang K."/>
            <person name="Kim K.M."/>
        </authorList>
    </citation>
    <scope>NUCLEOTIDE SEQUENCE [LARGE SCALE GENOMIC DNA]</scope>
    <source>
        <strain evidence="2 3">KCTC 22033</strain>
    </source>
</reference>
<dbReference type="Pfam" id="PF07963">
    <property type="entry name" value="N_methyl"/>
    <property type="match status" value="1"/>
</dbReference>
<evidence type="ECO:0008006" key="4">
    <source>
        <dbReference type="Google" id="ProtNLM"/>
    </source>
</evidence>